<feature type="binding site" evidence="9">
    <location>
        <position position="121"/>
    </location>
    <ligand>
        <name>Mg(2+)</name>
        <dbReference type="ChEBI" id="CHEBI:18420"/>
    </ligand>
</feature>
<comment type="pathway">
    <text evidence="9">Cofactor biosynthesis; biotin biosynthesis; biotin from 7,8-diaminononanoate: step 1/2.</text>
</comment>
<dbReference type="Proteomes" id="UP001624684">
    <property type="component" value="Unassembled WGS sequence"/>
</dbReference>
<feature type="binding site" evidence="9">
    <location>
        <position position="56"/>
    </location>
    <ligand>
        <name>ATP</name>
        <dbReference type="ChEBI" id="CHEBI:30616"/>
    </ligand>
</feature>
<dbReference type="CDD" id="cd03109">
    <property type="entry name" value="DTBS"/>
    <property type="match status" value="1"/>
</dbReference>
<evidence type="ECO:0000256" key="3">
    <source>
        <dbReference type="ARBA" id="ARBA00022723"/>
    </source>
</evidence>
<dbReference type="EC" id="6.3.3.3" evidence="9"/>
<keyword evidence="5 9" id="KW-0093">Biotin biosynthesis</keyword>
<keyword evidence="2 9" id="KW-0436">Ligase</keyword>
<keyword evidence="3 9" id="KW-0479">Metal-binding</keyword>
<feature type="binding site" evidence="9">
    <location>
        <begin position="19"/>
        <end position="24"/>
    </location>
    <ligand>
        <name>ATP</name>
        <dbReference type="ChEBI" id="CHEBI:30616"/>
    </ligand>
</feature>
<sequence>MNTTNPMQGVYFISGIDTDIGKSIATGMIARRLQEQGVSVITQKLIQTGSQGISDDIITHRSLMGVSLQACDECGETMPVLLPYPASPHLASRLADVSVDLARIEHSTTKLLELYSVVLLEGAGGLLVPLTDDEDGGVLTIDYVARHDYPIILVTSGRLGSINHTLLSLESIKNRNIRLHALVYNEFHDDQDVLISADTKRYLQNHLNKHFGQTLWWTIPAMV</sequence>
<dbReference type="PIRSF" id="PIRSF006755">
    <property type="entry name" value="DTB_synth"/>
    <property type="match status" value="1"/>
</dbReference>
<dbReference type="GO" id="GO:0004141">
    <property type="term" value="F:dethiobiotin synthase activity"/>
    <property type="evidence" value="ECO:0007669"/>
    <property type="project" value="UniProtKB-EC"/>
</dbReference>
<evidence type="ECO:0000256" key="6">
    <source>
        <dbReference type="ARBA" id="ARBA00022840"/>
    </source>
</evidence>
<proteinExistence type="inferred from homology"/>
<organism evidence="10 11">
    <name type="scientific">Moraxella oculi</name>
    <dbReference type="NCBI Taxonomy" id="2940516"/>
    <lineage>
        <taxon>Bacteria</taxon>
        <taxon>Pseudomonadati</taxon>
        <taxon>Pseudomonadota</taxon>
        <taxon>Gammaproteobacteria</taxon>
        <taxon>Moraxellales</taxon>
        <taxon>Moraxellaceae</taxon>
        <taxon>Moraxella</taxon>
    </lineage>
</organism>
<dbReference type="NCBIfam" id="TIGR00347">
    <property type="entry name" value="bioD"/>
    <property type="match status" value="1"/>
</dbReference>
<reference evidence="10 11" key="1">
    <citation type="submission" date="2024-11" db="EMBL/GenBank/DDBJ databases">
        <title>First Report of Moraxella oculi in Brazil in an Infectious Bovine Keratoconjunctivitis Outbreak.</title>
        <authorList>
            <person name="Carvalho C.V."/>
            <person name="Domingues R."/>
            <person name="Coutinho C."/>
            <person name="Honorio N.T.B.S."/>
            <person name="Faza D.R.L.R."/>
            <person name="Carvalho W.A."/>
            <person name="Machado A.B.F."/>
            <person name="Martins M.F."/>
            <person name="Gaspar E.B."/>
        </authorList>
    </citation>
    <scope>NUCLEOTIDE SEQUENCE [LARGE SCALE GENOMIC DNA]</scope>
    <source>
        <strain evidence="10 11">2117LE</strain>
    </source>
</reference>
<dbReference type="SUPFAM" id="SSF52540">
    <property type="entry name" value="P-loop containing nucleoside triphosphate hydrolases"/>
    <property type="match status" value="1"/>
</dbReference>
<keyword evidence="7 9" id="KW-0460">Magnesium</keyword>
<comment type="function">
    <text evidence="9">Catalyzes a mechanistically unusual reaction, the ATP-dependent insertion of CO2 between the N7 and N8 nitrogen atoms of 7,8-diaminopelargonic acid (DAPA, also called 7,8-diammoniononanoate) to form a ureido ring.</text>
</comment>
<gene>
    <name evidence="9 10" type="primary">bioD</name>
    <name evidence="10" type="ORF">ACJHVH_05025</name>
</gene>
<feature type="active site" evidence="9">
    <location>
        <position position="44"/>
    </location>
</feature>
<dbReference type="PANTHER" id="PTHR43210:SF2">
    <property type="entry name" value="ATP-DEPENDENT DETHIOBIOTIN SYNTHETASE BIOD 2"/>
    <property type="match status" value="1"/>
</dbReference>
<evidence type="ECO:0000313" key="11">
    <source>
        <dbReference type="Proteomes" id="UP001624684"/>
    </source>
</evidence>
<protein>
    <recommendedName>
        <fullName evidence="9">ATP-dependent dethiobiotin synthetase BioD</fullName>
        <ecNumber evidence="9">6.3.3.3</ecNumber>
    </recommendedName>
    <alternativeName>
        <fullName evidence="9">DTB synthetase</fullName>
        <shortName evidence="9">DTBS</shortName>
    </alternativeName>
    <alternativeName>
        <fullName evidence="9">Dethiobiotin synthase</fullName>
    </alternativeName>
</protein>
<evidence type="ECO:0000313" key="10">
    <source>
        <dbReference type="EMBL" id="MFL1732357.1"/>
    </source>
</evidence>
<evidence type="ECO:0000256" key="4">
    <source>
        <dbReference type="ARBA" id="ARBA00022741"/>
    </source>
</evidence>
<comment type="subcellular location">
    <subcellularLocation>
        <location evidence="9">Cytoplasm</location>
    </subcellularLocation>
</comment>
<dbReference type="Pfam" id="PF13500">
    <property type="entry name" value="AAA_26"/>
    <property type="match status" value="1"/>
</dbReference>
<evidence type="ECO:0000256" key="2">
    <source>
        <dbReference type="ARBA" id="ARBA00022598"/>
    </source>
</evidence>
<comment type="caution">
    <text evidence="10">The sequence shown here is derived from an EMBL/GenBank/DDBJ whole genome shotgun (WGS) entry which is preliminary data.</text>
</comment>
<comment type="similarity">
    <text evidence="9">Belongs to the dethiobiotin synthetase family.</text>
</comment>
<dbReference type="PANTHER" id="PTHR43210">
    <property type="entry name" value="DETHIOBIOTIN SYNTHETASE"/>
    <property type="match status" value="1"/>
</dbReference>
<evidence type="ECO:0000256" key="1">
    <source>
        <dbReference type="ARBA" id="ARBA00022490"/>
    </source>
</evidence>
<feature type="binding site" evidence="9">
    <location>
        <position position="56"/>
    </location>
    <ligand>
        <name>Mg(2+)</name>
        <dbReference type="ChEBI" id="CHEBI:18420"/>
    </ligand>
</feature>
<evidence type="ECO:0000256" key="9">
    <source>
        <dbReference type="HAMAP-Rule" id="MF_00336"/>
    </source>
</evidence>
<keyword evidence="6 9" id="KW-0067">ATP-binding</keyword>
<comment type="subunit">
    <text evidence="9">Homodimer.</text>
</comment>
<feature type="binding site" evidence="9">
    <location>
        <position position="23"/>
    </location>
    <ligand>
        <name>Mg(2+)</name>
        <dbReference type="ChEBI" id="CHEBI:18420"/>
    </ligand>
</feature>
<name>A0ABW8UA48_9GAMM</name>
<accession>A0ABW8UA48</accession>
<feature type="binding site" evidence="9">
    <location>
        <begin position="121"/>
        <end position="124"/>
    </location>
    <ligand>
        <name>ATP</name>
        <dbReference type="ChEBI" id="CHEBI:30616"/>
    </ligand>
</feature>
<dbReference type="InterPro" id="IPR027417">
    <property type="entry name" value="P-loop_NTPase"/>
</dbReference>
<comment type="catalytic activity">
    <reaction evidence="8">
        <text>(7R,8S)-8-amino-7-(carboxyamino)nonanoate + ATP = (4R,5S)-dethiobiotin + ADP + phosphate + H(+)</text>
        <dbReference type="Rhea" id="RHEA:63684"/>
        <dbReference type="ChEBI" id="CHEBI:15378"/>
        <dbReference type="ChEBI" id="CHEBI:30616"/>
        <dbReference type="ChEBI" id="CHEBI:43474"/>
        <dbReference type="ChEBI" id="CHEBI:149470"/>
        <dbReference type="ChEBI" id="CHEBI:149473"/>
        <dbReference type="ChEBI" id="CHEBI:456216"/>
    </reaction>
</comment>
<evidence type="ECO:0000256" key="7">
    <source>
        <dbReference type="ARBA" id="ARBA00022842"/>
    </source>
</evidence>
<evidence type="ECO:0000256" key="8">
    <source>
        <dbReference type="ARBA" id="ARBA00047386"/>
    </source>
</evidence>
<dbReference type="Gene3D" id="3.40.50.300">
    <property type="entry name" value="P-loop containing nucleotide triphosphate hydrolases"/>
    <property type="match status" value="1"/>
</dbReference>
<keyword evidence="1 9" id="KW-0963">Cytoplasm</keyword>
<evidence type="ECO:0000256" key="5">
    <source>
        <dbReference type="ARBA" id="ARBA00022756"/>
    </source>
</evidence>
<dbReference type="HAMAP" id="MF_00336">
    <property type="entry name" value="BioD"/>
    <property type="match status" value="1"/>
</dbReference>
<dbReference type="EMBL" id="JBJJXE010000006">
    <property type="protein sequence ID" value="MFL1732357.1"/>
    <property type="molecule type" value="Genomic_DNA"/>
</dbReference>
<keyword evidence="11" id="KW-1185">Reference proteome</keyword>
<feature type="binding site" evidence="9">
    <location>
        <begin position="185"/>
        <end position="186"/>
    </location>
    <ligand>
        <name>ATP</name>
        <dbReference type="ChEBI" id="CHEBI:30616"/>
    </ligand>
</feature>
<comment type="catalytic activity">
    <reaction evidence="9">
        <text>(7R,8S)-7,8-diammoniononanoate + CO2 + ATP = (4R,5S)-dethiobiotin + ADP + phosphate + 3 H(+)</text>
        <dbReference type="Rhea" id="RHEA:15805"/>
        <dbReference type="ChEBI" id="CHEBI:15378"/>
        <dbReference type="ChEBI" id="CHEBI:16526"/>
        <dbReference type="ChEBI" id="CHEBI:30616"/>
        <dbReference type="ChEBI" id="CHEBI:43474"/>
        <dbReference type="ChEBI" id="CHEBI:149469"/>
        <dbReference type="ChEBI" id="CHEBI:149473"/>
        <dbReference type="ChEBI" id="CHEBI:456216"/>
        <dbReference type="EC" id="6.3.3.3"/>
    </reaction>
</comment>
<dbReference type="RefSeq" id="WP_407069011.1">
    <property type="nucleotide sequence ID" value="NZ_JBJJXE010000006.1"/>
</dbReference>
<comment type="cofactor">
    <cofactor evidence="9">
        <name>Mg(2+)</name>
        <dbReference type="ChEBI" id="CHEBI:18420"/>
    </cofactor>
</comment>
<comment type="caution">
    <text evidence="9">Lacks conserved residue(s) required for the propagation of feature annotation.</text>
</comment>
<dbReference type="InterPro" id="IPR004472">
    <property type="entry name" value="DTB_synth_BioD"/>
</dbReference>
<feature type="binding site" evidence="9">
    <location>
        <position position="48"/>
    </location>
    <ligand>
        <name>substrate</name>
    </ligand>
</feature>
<keyword evidence="4 9" id="KW-0547">Nucleotide-binding</keyword>